<feature type="domain" description="Aminoacyl-transfer RNA synthetases class-II family profile" evidence="8">
    <location>
        <begin position="149"/>
        <end position="550"/>
    </location>
</feature>
<dbReference type="EMBL" id="AP009333">
    <property type="protein sequence ID" value="BAK61167.1"/>
    <property type="molecule type" value="Genomic_DNA"/>
</dbReference>
<dbReference type="InterPro" id="IPR029351">
    <property type="entry name" value="GAD_dom"/>
</dbReference>
<dbReference type="InterPro" id="IPR047090">
    <property type="entry name" value="AspRS_core"/>
</dbReference>
<evidence type="ECO:0000256" key="4">
    <source>
        <dbReference type="ARBA" id="ARBA00022840"/>
    </source>
</evidence>
<dbReference type="PANTHER" id="PTHR22594:SF5">
    <property type="entry name" value="ASPARTATE--TRNA LIGASE, MITOCHONDRIAL"/>
    <property type="match status" value="1"/>
</dbReference>
<reference evidence="9 10" key="1">
    <citation type="journal article" date="2011" name="PLoS ONE">
        <title>Complete genome sequence and comparative analysis of the fish pathogen Lactococcus garvieae.</title>
        <authorList>
            <person name="Morita H."/>
            <person name="Toh H."/>
            <person name="Oshima K."/>
            <person name="Yoshizaki M."/>
            <person name="Kawanishi M."/>
            <person name="Nakaya K."/>
            <person name="Suzuki T."/>
            <person name="Miyauchi E."/>
            <person name="Ishii Y."/>
            <person name="Tanabe S."/>
            <person name="Murakami M."/>
            <person name="Hattori M."/>
        </authorList>
    </citation>
    <scope>NUCLEOTIDE SEQUENCE [LARGE SCALE GENOMIC DNA]</scope>
    <source>
        <strain evidence="9 10">Lg2</strain>
    </source>
</reference>
<dbReference type="GO" id="GO:0003676">
    <property type="term" value="F:nucleic acid binding"/>
    <property type="evidence" value="ECO:0007669"/>
    <property type="project" value="InterPro"/>
</dbReference>
<feature type="binding site" evidence="7">
    <location>
        <position position="477"/>
    </location>
    <ligand>
        <name>ATP</name>
        <dbReference type="ChEBI" id="CHEBI:30616"/>
    </ligand>
</feature>
<feature type="binding site" evidence="7">
    <location>
        <position position="220"/>
    </location>
    <ligand>
        <name>L-aspartate</name>
        <dbReference type="ChEBI" id="CHEBI:29991"/>
    </ligand>
</feature>
<feature type="binding site" evidence="7">
    <location>
        <position position="484"/>
    </location>
    <ligand>
        <name>L-aspartate</name>
        <dbReference type="ChEBI" id="CHEBI:29991"/>
    </ligand>
</feature>
<dbReference type="Gene3D" id="2.40.50.140">
    <property type="entry name" value="Nucleic acid-binding proteins"/>
    <property type="match status" value="1"/>
</dbReference>
<dbReference type="GO" id="GO:0005524">
    <property type="term" value="F:ATP binding"/>
    <property type="evidence" value="ECO:0007669"/>
    <property type="project" value="UniProtKB-UniRule"/>
</dbReference>
<dbReference type="GO" id="GO:0006422">
    <property type="term" value="P:aspartyl-tRNA aminoacylation"/>
    <property type="evidence" value="ECO:0007669"/>
    <property type="project" value="UniProtKB-UniRule"/>
</dbReference>
<comment type="similarity">
    <text evidence="1 7">Belongs to the class-II aminoacyl-tRNA synthetase family. Type 1 subfamily.</text>
</comment>
<name>F9VFR6_LACGL</name>
<keyword evidence="10" id="KW-1185">Reference proteome</keyword>
<dbReference type="InterPro" id="IPR045864">
    <property type="entry name" value="aa-tRNA-synth_II/BPL/LPL"/>
</dbReference>
<dbReference type="EC" id="6.1.1.12" evidence="7"/>
<dbReference type="InterPro" id="IPR047089">
    <property type="entry name" value="Asp-tRNA-ligase_1_N"/>
</dbReference>
<dbReference type="PATRIC" id="fig|420890.5.peg.1681"/>
<dbReference type="InterPro" id="IPR004524">
    <property type="entry name" value="Asp-tRNA-ligase_1"/>
</dbReference>
<dbReference type="NCBIfam" id="TIGR00459">
    <property type="entry name" value="aspS_bact"/>
    <property type="match status" value="1"/>
</dbReference>
<comment type="caution">
    <text evidence="7">Lacks conserved residue(s) required for the propagation of feature annotation.</text>
</comment>
<evidence type="ECO:0000256" key="3">
    <source>
        <dbReference type="ARBA" id="ARBA00022741"/>
    </source>
</evidence>
<dbReference type="Gene3D" id="3.30.1360.30">
    <property type="entry name" value="GAD-like domain"/>
    <property type="match status" value="1"/>
</dbReference>
<dbReference type="GO" id="GO:0005737">
    <property type="term" value="C:cytoplasm"/>
    <property type="evidence" value="ECO:0007669"/>
    <property type="project" value="UniProtKB-SubCell"/>
</dbReference>
<sequence>MKRTNYAGNITEEYLNQEVTVKGWVAKRRNLGGLIFIDLRDREGIVQIVVNPETAAKEIVEVADKARNEYVLEVTGKVVERASKNENIKTGGIEIEANHMQILSTSKTTPFEIKDGVEVLDDTRLKYRYLDLRRPEMLNNITMRHATTRAIRSYLDNQGFIDVETPFLNKSTPEGARDYLVPSRVNKGEFYALPQSPQLMKQLLMTAGLDRYYQIVKCFRDEDLRGDRQPEFTQVDLETSFLGEEEIQDLTEGLIAKVMKDVKNVDVTLPFPRMKYDDAMNFYGSDKPDTRYEMLLKDLTELAKTVGFKVFSEAPVVKAIVVKNNADKYSRKAIDKLTEQAKQNGAKGLAWIKFEDDKLAGPISKFLTDKTTEFVETLGLENNDLVLFVADSLEVANSALGALRQTIAKEQGLIDYSKFNFLWVIDWPMFEWSEEEGRYMSAHHPFTLPTAETQGELSGDLSKVRAHAYDIVLNGYELGGGSLRINTRDLQEEMLKALGFSLEDAQEQFGFLLEALDYGFPPHGGLALGLDRFVMLLAGKDNIREVIAFPKNNKATDPMTQAPSVVSESQLEELRIKLEKLD</sequence>
<dbReference type="SUPFAM" id="SSF55681">
    <property type="entry name" value="Class II aaRS and biotin synthetases"/>
    <property type="match status" value="1"/>
</dbReference>
<comment type="subunit">
    <text evidence="7">Homodimer.</text>
</comment>
<dbReference type="CDD" id="cd00777">
    <property type="entry name" value="AspRS_core"/>
    <property type="match status" value="1"/>
</dbReference>
<feature type="binding site" evidence="7">
    <location>
        <position position="174"/>
    </location>
    <ligand>
        <name>L-aspartate</name>
        <dbReference type="ChEBI" id="CHEBI:29991"/>
    </ligand>
</feature>
<dbReference type="STRING" id="420890.LCGL_1707"/>
<comment type="function">
    <text evidence="7">Catalyzes the attachment of L-aspartate to tRNA(Asp) in a two-step reaction: L-aspartate is first activated by ATP to form Asp-AMP and then transferred to the acceptor end of tRNA(Asp).</text>
</comment>
<dbReference type="PANTHER" id="PTHR22594">
    <property type="entry name" value="ASPARTYL/LYSYL-TRNA SYNTHETASE"/>
    <property type="match status" value="1"/>
</dbReference>
<dbReference type="InterPro" id="IPR004364">
    <property type="entry name" value="Aa-tRNA-synt_II"/>
</dbReference>
<feature type="region of interest" description="Aspartate" evidence="7">
    <location>
        <begin position="198"/>
        <end position="201"/>
    </location>
</feature>
<evidence type="ECO:0000313" key="9">
    <source>
        <dbReference type="EMBL" id="BAK61167.1"/>
    </source>
</evidence>
<dbReference type="RefSeq" id="WP_014025373.1">
    <property type="nucleotide sequence ID" value="NC_017490.1"/>
</dbReference>
<organism evidence="9 10">
    <name type="scientific">Lactococcus garvieae (strain Lg2)</name>
    <name type="common">Enterococcus seriolicida</name>
    <dbReference type="NCBI Taxonomy" id="420890"/>
    <lineage>
        <taxon>Bacteria</taxon>
        <taxon>Bacillati</taxon>
        <taxon>Bacillota</taxon>
        <taxon>Bacilli</taxon>
        <taxon>Lactobacillales</taxon>
        <taxon>Streptococcaceae</taxon>
        <taxon>Lactococcus</taxon>
    </lineage>
</organism>
<dbReference type="CDD" id="cd04317">
    <property type="entry name" value="EcAspRS_like_N"/>
    <property type="match status" value="1"/>
</dbReference>
<dbReference type="InterPro" id="IPR002312">
    <property type="entry name" value="Asp/Asn-tRNA-synth_IIb"/>
</dbReference>
<protein>
    <recommendedName>
        <fullName evidence="7">Aspartate--tRNA ligase</fullName>
        <ecNumber evidence="7">6.1.1.12</ecNumber>
    </recommendedName>
    <alternativeName>
        <fullName evidence="7">Aspartyl-tRNA synthetase</fullName>
        <shortName evidence="7">AspRS</shortName>
    </alternativeName>
</protein>
<gene>
    <name evidence="7" type="primary">aspS</name>
    <name evidence="9" type="ordered locus">LCGL_1707</name>
</gene>
<keyword evidence="7" id="KW-0963">Cytoplasm</keyword>
<keyword evidence="3 7" id="KW-0547">Nucleotide-binding</keyword>
<feature type="binding site" evidence="7">
    <location>
        <position position="229"/>
    </location>
    <ligand>
        <name>ATP</name>
        <dbReference type="ChEBI" id="CHEBI:30616"/>
    </ligand>
</feature>
<dbReference type="NCBIfam" id="NF001750">
    <property type="entry name" value="PRK00476.1"/>
    <property type="match status" value="1"/>
</dbReference>
<dbReference type="PROSITE" id="PS50862">
    <property type="entry name" value="AA_TRNA_LIGASE_II"/>
    <property type="match status" value="1"/>
</dbReference>
<dbReference type="Gene3D" id="3.30.930.10">
    <property type="entry name" value="Bira Bifunctional Protein, Domain 2"/>
    <property type="match status" value="1"/>
</dbReference>
<dbReference type="InterPro" id="IPR004115">
    <property type="entry name" value="GAD-like_sf"/>
</dbReference>
<dbReference type="Pfam" id="PF02938">
    <property type="entry name" value="GAD"/>
    <property type="match status" value="1"/>
</dbReference>
<evidence type="ECO:0000256" key="6">
    <source>
        <dbReference type="ARBA" id="ARBA00023146"/>
    </source>
</evidence>
<dbReference type="Proteomes" id="UP000008520">
    <property type="component" value="Chromosome"/>
</dbReference>
<feature type="binding site" evidence="7">
    <location>
        <begin position="220"/>
        <end position="222"/>
    </location>
    <ligand>
        <name>ATP</name>
        <dbReference type="ChEBI" id="CHEBI:30616"/>
    </ligand>
</feature>
<dbReference type="InterPro" id="IPR012340">
    <property type="entry name" value="NA-bd_OB-fold"/>
</dbReference>
<evidence type="ECO:0000313" key="10">
    <source>
        <dbReference type="Proteomes" id="UP000008520"/>
    </source>
</evidence>
<dbReference type="KEGG" id="lgv:LCGL_1707"/>
<feature type="binding site" evidence="7">
    <location>
        <position position="443"/>
    </location>
    <ligand>
        <name>L-aspartate</name>
        <dbReference type="ChEBI" id="CHEBI:29991"/>
    </ligand>
</feature>
<dbReference type="GO" id="GO:0016740">
    <property type="term" value="F:transferase activity"/>
    <property type="evidence" value="ECO:0007669"/>
    <property type="project" value="UniProtKB-ARBA"/>
</dbReference>
<dbReference type="HOGENOM" id="CLU_014330_3_2_9"/>
<dbReference type="SUPFAM" id="SSF55261">
    <property type="entry name" value="GAD domain-like"/>
    <property type="match status" value="1"/>
</dbReference>
<comment type="subcellular location">
    <subcellularLocation>
        <location evidence="7">Cytoplasm</location>
    </subcellularLocation>
</comment>
<keyword evidence="6 7" id="KW-0030">Aminoacyl-tRNA synthetase</keyword>
<proteinExistence type="inferred from homology"/>
<dbReference type="GO" id="GO:0004815">
    <property type="term" value="F:aspartate-tRNA ligase activity"/>
    <property type="evidence" value="ECO:0007669"/>
    <property type="project" value="UniProtKB-UniRule"/>
</dbReference>
<dbReference type="Pfam" id="PF00152">
    <property type="entry name" value="tRNA-synt_2"/>
    <property type="match status" value="1"/>
</dbReference>
<feature type="binding site" evidence="7">
    <location>
        <begin position="529"/>
        <end position="532"/>
    </location>
    <ligand>
        <name>ATP</name>
        <dbReference type="ChEBI" id="CHEBI:30616"/>
    </ligand>
</feature>
<evidence type="ECO:0000256" key="7">
    <source>
        <dbReference type="HAMAP-Rule" id="MF_00044"/>
    </source>
</evidence>
<dbReference type="eggNOG" id="COG0173">
    <property type="taxonomic scope" value="Bacteria"/>
</dbReference>
<dbReference type="Pfam" id="PF01336">
    <property type="entry name" value="tRNA_anti-codon"/>
    <property type="match status" value="1"/>
</dbReference>
<evidence type="ECO:0000256" key="5">
    <source>
        <dbReference type="ARBA" id="ARBA00022917"/>
    </source>
</evidence>
<keyword evidence="2 7" id="KW-0436">Ligase</keyword>
<evidence type="ECO:0000256" key="2">
    <source>
        <dbReference type="ARBA" id="ARBA00022598"/>
    </source>
</evidence>
<keyword evidence="5 7" id="KW-0648">Protein biosynthesis</keyword>
<dbReference type="InterPro" id="IPR004365">
    <property type="entry name" value="NA-bd_OB_tRNA"/>
</dbReference>
<evidence type="ECO:0000259" key="8">
    <source>
        <dbReference type="PROSITE" id="PS50862"/>
    </source>
</evidence>
<dbReference type="InterPro" id="IPR006195">
    <property type="entry name" value="aa-tRNA-synth_II"/>
</dbReference>
<comment type="catalytic activity">
    <reaction evidence="7">
        <text>tRNA(Asp) + L-aspartate + ATP = L-aspartyl-tRNA(Asp) + AMP + diphosphate</text>
        <dbReference type="Rhea" id="RHEA:19649"/>
        <dbReference type="Rhea" id="RHEA-COMP:9660"/>
        <dbReference type="Rhea" id="RHEA-COMP:9678"/>
        <dbReference type="ChEBI" id="CHEBI:29991"/>
        <dbReference type="ChEBI" id="CHEBI:30616"/>
        <dbReference type="ChEBI" id="CHEBI:33019"/>
        <dbReference type="ChEBI" id="CHEBI:78442"/>
        <dbReference type="ChEBI" id="CHEBI:78516"/>
        <dbReference type="ChEBI" id="CHEBI:456215"/>
        <dbReference type="EC" id="6.1.1.12"/>
    </reaction>
</comment>
<evidence type="ECO:0000256" key="1">
    <source>
        <dbReference type="ARBA" id="ARBA00006303"/>
    </source>
</evidence>
<dbReference type="AlphaFoldDB" id="F9VFR6"/>
<keyword evidence="4 7" id="KW-0067">ATP-binding</keyword>
<dbReference type="PRINTS" id="PR01042">
    <property type="entry name" value="TRNASYNTHASP"/>
</dbReference>
<accession>F9VFR6</accession>
<dbReference type="HAMAP" id="MF_00044">
    <property type="entry name" value="Asp_tRNA_synth_type1"/>
    <property type="match status" value="1"/>
</dbReference>
<dbReference type="SUPFAM" id="SSF50249">
    <property type="entry name" value="Nucleic acid-binding proteins"/>
    <property type="match status" value="1"/>
</dbReference>
<dbReference type="GO" id="GO:0140096">
    <property type="term" value="F:catalytic activity, acting on a protein"/>
    <property type="evidence" value="ECO:0007669"/>
    <property type="project" value="UniProtKB-ARBA"/>
</dbReference>